<organism evidence="2">
    <name type="scientific">Oryza brachyantha</name>
    <name type="common">malo sina</name>
    <dbReference type="NCBI Taxonomy" id="4533"/>
    <lineage>
        <taxon>Eukaryota</taxon>
        <taxon>Viridiplantae</taxon>
        <taxon>Streptophyta</taxon>
        <taxon>Embryophyta</taxon>
        <taxon>Tracheophyta</taxon>
        <taxon>Spermatophyta</taxon>
        <taxon>Magnoliopsida</taxon>
        <taxon>Liliopsida</taxon>
        <taxon>Poales</taxon>
        <taxon>Poaceae</taxon>
        <taxon>BOP clade</taxon>
        <taxon>Oryzoideae</taxon>
        <taxon>Oryzeae</taxon>
        <taxon>Oryzinae</taxon>
        <taxon>Oryza</taxon>
    </lineage>
</organism>
<evidence type="ECO:0000313" key="3">
    <source>
        <dbReference type="Proteomes" id="UP000006038"/>
    </source>
</evidence>
<protein>
    <recommendedName>
        <fullName evidence="1">DUF3615 domain-containing protein</fullName>
    </recommendedName>
</protein>
<dbReference type="PANTHER" id="PTHR34710">
    <property type="entry name" value="OS03G0834100 PROTEIN"/>
    <property type="match status" value="1"/>
</dbReference>
<dbReference type="Gramene" id="OB06G34240.1">
    <property type="protein sequence ID" value="OB06G34240.1"/>
    <property type="gene ID" value="OB06G34240"/>
</dbReference>
<accession>J3MHD0</accession>
<keyword evidence="3" id="KW-1185">Reference proteome</keyword>
<sequence length="156" mass="17858">MLHRDMRNFVSLAKEAEKQSFIVKNDPGCSVYRSFKRSDQTNTCAEKAARFYYNKLHPGLFLHDLEALDSHSFDRHEYDKQDQKAYYHVNFKAKKGNRTSEPSIFFAELSGENGPDRVTICAELESPGKIDNCAFCTGIFHPPDDFVGFMSPDHPV</sequence>
<dbReference type="InterPro" id="IPR022059">
    <property type="entry name" value="DUF3615"/>
</dbReference>
<name>J3MHD0_ORYBR</name>
<feature type="domain" description="DUF3615" evidence="1">
    <location>
        <begin position="45"/>
        <end position="139"/>
    </location>
</feature>
<reference evidence="2" key="2">
    <citation type="submission" date="2013-04" db="UniProtKB">
        <authorList>
            <consortium name="EnsemblPlants"/>
        </authorList>
    </citation>
    <scope>IDENTIFICATION</scope>
</reference>
<dbReference type="Pfam" id="PF12274">
    <property type="entry name" value="DUF3615"/>
    <property type="match status" value="1"/>
</dbReference>
<dbReference type="EnsemblPlants" id="OB06G34240.1">
    <property type="protein sequence ID" value="OB06G34240.1"/>
    <property type="gene ID" value="OB06G34240"/>
</dbReference>
<evidence type="ECO:0000313" key="2">
    <source>
        <dbReference type="EnsemblPlants" id="OB06G34240.1"/>
    </source>
</evidence>
<dbReference type="PANTHER" id="PTHR34710:SF20">
    <property type="entry name" value="OS10G0550200 PROTEIN"/>
    <property type="match status" value="1"/>
</dbReference>
<proteinExistence type="predicted"/>
<dbReference type="AlphaFoldDB" id="J3MHD0"/>
<reference evidence="2" key="1">
    <citation type="journal article" date="2013" name="Nat. Commun.">
        <title>Whole-genome sequencing of Oryza brachyantha reveals mechanisms underlying Oryza genome evolution.</title>
        <authorList>
            <person name="Chen J."/>
            <person name="Huang Q."/>
            <person name="Gao D."/>
            <person name="Wang J."/>
            <person name="Lang Y."/>
            <person name="Liu T."/>
            <person name="Li B."/>
            <person name="Bai Z."/>
            <person name="Luis Goicoechea J."/>
            <person name="Liang C."/>
            <person name="Chen C."/>
            <person name="Zhang W."/>
            <person name="Sun S."/>
            <person name="Liao Y."/>
            <person name="Zhang X."/>
            <person name="Yang L."/>
            <person name="Song C."/>
            <person name="Wang M."/>
            <person name="Shi J."/>
            <person name="Liu G."/>
            <person name="Liu J."/>
            <person name="Zhou H."/>
            <person name="Zhou W."/>
            <person name="Yu Q."/>
            <person name="An N."/>
            <person name="Chen Y."/>
            <person name="Cai Q."/>
            <person name="Wang B."/>
            <person name="Liu B."/>
            <person name="Min J."/>
            <person name="Huang Y."/>
            <person name="Wu H."/>
            <person name="Li Z."/>
            <person name="Zhang Y."/>
            <person name="Yin Y."/>
            <person name="Song W."/>
            <person name="Jiang J."/>
            <person name="Jackson S.A."/>
            <person name="Wing R.A."/>
            <person name="Wang J."/>
            <person name="Chen M."/>
        </authorList>
    </citation>
    <scope>NUCLEOTIDE SEQUENCE [LARGE SCALE GENOMIC DNA]</scope>
    <source>
        <strain evidence="2">cv. IRGC 101232</strain>
    </source>
</reference>
<dbReference type="HOGENOM" id="CLU_1689436_0_0_1"/>
<evidence type="ECO:0000259" key="1">
    <source>
        <dbReference type="Pfam" id="PF12274"/>
    </source>
</evidence>
<dbReference type="Proteomes" id="UP000006038">
    <property type="component" value="Chromosome 6"/>
</dbReference>